<feature type="transmembrane region" description="Helical" evidence="2">
    <location>
        <begin position="42"/>
        <end position="61"/>
    </location>
</feature>
<gene>
    <name evidence="3" type="ORF">ATK74_3025</name>
</gene>
<feature type="transmembrane region" description="Helical" evidence="2">
    <location>
        <begin position="115"/>
        <end position="134"/>
    </location>
</feature>
<comment type="caution">
    <text evidence="3">The sequence shown here is derived from an EMBL/GenBank/DDBJ whole genome shotgun (WGS) entry which is preliminary data.</text>
</comment>
<keyword evidence="4" id="KW-1185">Reference proteome</keyword>
<keyword evidence="2" id="KW-0472">Membrane</keyword>
<reference evidence="3 4" key="1">
    <citation type="submission" date="2017-10" db="EMBL/GenBank/DDBJ databases">
        <title>Sequencing the genomes of 1000 actinobacteria strains.</title>
        <authorList>
            <person name="Klenk H.-P."/>
        </authorList>
    </citation>
    <scope>NUCLEOTIDE SEQUENCE [LARGE SCALE GENOMIC DNA]</scope>
    <source>
        <strain evidence="3 4">DSM 15597</strain>
    </source>
</reference>
<evidence type="ECO:0000313" key="4">
    <source>
        <dbReference type="Proteomes" id="UP000226079"/>
    </source>
</evidence>
<feature type="region of interest" description="Disordered" evidence="1">
    <location>
        <begin position="245"/>
        <end position="266"/>
    </location>
</feature>
<organism evidence="3 4">
    <name type="scientific">Propionicimonas paludicola</name>
    <dbReference type="NCBI Taxonomy" id="185243"/>
    <lineage>
        <taxon>Bacteria</taxon>
        <taxon>Bacillati</taxon>
        <taxon>Actinomycetota</taxon>
        <taxon>Actinomycetes</taxon>
        <taxon>Propionibacteriales</taxon>
        <taxon>Nocardioidaceae</taxon>
        <taxon>Propionicimonas</taxon>
    </lineage>
</organism>
<keyword evidence="2" id="KW-0812">Transmembrane</keyword>
<feature type="transmembrane region" description="Helical" evidence="2">
    <location>
        <begin position="73"/>
        <end position="94"/>
    </location>
</feature>
<protein>
    <submittedName>
        <fullName evidence="3">Uncharacterized protein</fullName>
    </submittedName>
</protein>
<dbReference type="AlphaFoldDB" id="A0A2A9CWC3"/>
<evidence type="ECO:0000313" key="3">
    <source>
        <dbReference type="EMBL" id="PFG18436.1"/>
    </source>
</evidence>
<evidence type="ECO:0000256" key="1">
    <source>
        <dbReference type="SAM" id="MobiDB-lite"/>
    </source>
</evidence>
<feature type="compositionally biased region" description="Low complexity" evidence="1">
    <location>
        <begin position="247"/>
        <end position="257"/>
    </location>
</feature>
<evidence type="ECO:0000256" key="2">
    <source>
        <dbReference type="SAM" id="Phobius"/>
    </source>
</evidence>
<dbReference type="RefSeq" id="WP_098461795.1">
    <property type="nucleotide sequence ID" value="NZ_PDJC01000001.1"/>
</dbReference>
<keyword evidence="2" id="KW-1133">Transmembrane helix</keyword>
<sequence length="266" mass="28410">MAKKLVRAADLPDDESNKALEEQVANWKPTPEAKSQATTLRIIAMVAWVVAIGLEAFAIFWMLKQTPFTTTLLIWLCVVIVVIGGLSVTGSLLWKKANRLDPASKKDTVRFFVQNQLGAFIAVLAFLPLIVMVLTNKNMDGRQKAIAGGLAGVLAVVAMVVGINPNPPSKEAAAVDNSQVVQLTGKDEVFWTKSGEVYHLCEKASAVNLQSKDNQIYSGTVAQAVANGKTRLTKQVEQELKQCGITPPSVSASSAPASPQPSATPS</sequence>
<name>A0A2A9CWC3_9ACTN</name>
<dbReference type="EMBL" id="PDJC01000001">
    <property type="protein sequence ID" value="PFG18436.1"/>
    <property type="molecule type" value="Genomic_DNA"/>
</dbReference>
<dbReference type="Proteomes" id="UP000226079">
    <property type="component" value="Unassembled WGS sequence"/>
</dbReference>
<accession>A0A2A9CWC3</accession>
<proteinExistence type="predicted"/>
<dbReference type="OrthoDB" id="7544025at2"/>
<feature type="transmembrane region" description="Helical" evidence="2">
    <location>
        <begin position="146"/>
        <end position="163"/>
    </location>
</feature>